<gene>
    <name evidence="6" type="ORF">PKNA1_C2_1022800</name>
    <name evidence="7" type="ORF">PKNA1_H1_1022800</name>
</gene>
<feature type="region of interest" description="Disordered" evidence="5">
    <location>
        <begin position="1"/>
        <end position="55"/>
    </location>
</feature>
<organism evidence="6 8">
    <name type="scientific">Plasmodium knowlesi (strain H)</name>
    <dbReference type="NCBI Taxonomy" id="5851"/>
    <lineage>
        <taxon>Eukaryota</taxon>
        <taxon>Sar</taxon>
        <taxon>Alveolata</taxon>
        <taxon>Apicomplexa</taxon>
        <taxon>Aconoidasida</taxon>
        <taxon>Haemosporida</taxon>
        <taxon>Plasmodiidae</taxon>
        <taxon>Plasmodium</taxon>
        <taxon>Plasmodium (Plasmodium)</taxon>
    </lineage>
</organism>
<protein>
    <submittedName>
        <fullName evidence="6">Uncharacterized protein</fullName>
    </submittedName>
</protein>
<feature type="compositionally biased region" description="Low complexity" evidence="5">
    <location>
        <begin position="306"/>
        <end position="315"/>
    </location>
</feature>
<dbReference type="PANTHER" id="PTHR14604">
    <property type="entry name" value="WD40 REPEAT PF20"/>
    <property type="match status" value="1"/>
</dbReference>
<reference evidence="6" key="1">
    <citation type="submission" date="2016-05" db="EMBL/GenBank/DDBJ databases">
        <authorList>
            <person name="Lavstsen T."/>
            <person name="Jespersen J.S."/>
        </authorList>
    </citation>
    <scope>NUCLEOTIDE SEQUENCE [LARGE SCALE GENOMIC DNA]</scope>
</reference>
<evidence type="ECO:0000313" key="7">
    <source>
        <dbReference type="EMBL" id="SBO22050.1"/>
    </source>
</evidence>
<dbReference type="InterPro" id="IPR036322">
    <property type="entry name" value="WD40_repeat_dom_sf"/>
</dbReference>
<feature type="repeat" description="WD" evidence="3">
    <location>
        <begin position="337"/>
        <end position="378"/>
    </location>
</feature>
<feature type="region of interest" description="Disordered" evidence="5">
    <location>
        <begin position="297"/>
        <end position="322"/>
    </location>
</feature>
<dbReference type="InterPro" id="IPR015943">
    <property type="entry name" value="WD40/YVTN_repeat-like_dom_sf"/>
</dbReference>
<feature type="coiled-coil region" evidence="4">
    <location>
        <begin position="155"/>
        <end position="228"/>
    </location>
</feature>
<dbReference type="InterPro" id="IPR001680">
    <property type="entry name" value="WD40_rpt"/>
</dbReference>
<evidence type="ECO:0000256" key="2">
    <source>
        <dbReference type="ARBA" id="ARBA00022737"/>
    </source>
</evidence>
<dbReference type="AlphaFoldDB" id="A0A193QS57"/>
<feature type="compositionally biased region" description="Basic and acidic residues" evidence="5">
    <location>
        <begin position="14"/>
        <end position="41"/>
    </location>
</feature>
<dbReference type="InterPro" id="IPR019775">
    <property type="entry name" value="WD40_repeat_CS"/>
</dbReference>
<feature type="repeat" description="WD" evidence="3">
    <location>
        <begin position="379"/>
        <end position="420"/>
    </location>
</feature>
<dbReference type="CDD" id="cd00200">
    <property type="entry name" value="WD40"/>
    <property type="match status" value="1"/>
</dbReference>
<keyword evidence="4" id="KW-0175">Coiled coil</keyword>
<dbReference type="Proteomes" id="UP000182128">
    <property type="component" value="Unassembled WGS sequence"/>
</dbReference>
<dbReference type="EMBL" id="CWHQ02000004">
    <property type="protein sequence ID" value="SBO21683.1"/>
    <property type="molecule type" value="Genomic_DNA"/>
</dbReference>
<keyword evidence="1 3" id="KW-0853">WD repeat</keyword>
<keyword evidence="2" id="KW-0677">Repeat</keyword>
<proteinExistence type="predicted"/>
<dbReference type="Gene3D" id="2.130.10.10">
    <property type="entry name" value="YVTN repeat-like/Quinoprotein amine dehydrogenase"/>
    <property type="match status" value="3"/>
</dbReference>
<evidence type="ECO:0000313" key="6">
    <source>
        <dbReference type="EMBL" id="SBO21683.1"/>
    </source>
</evidence>
<feature type="repeat" description="WD" evidence="3">
    <location>
        <begin position="463"/>
        <end position="491"/>
    </location>
</feature>
<accession>A0A193QS57</accession>
<dbReference type="PROSITE" id="PS00678">
    <property type="entry name" value="WD_REPEATS_1"/>
    <property type="match status" value="1"/>
</dbReference>
<dbReference type="Proteomes" id="UP000182142">
    <property type="component" value="Unassembled WGS sequence"/>
</dbReference>
<evidence type="ECO:0000256" key="5">
    <source>
        <dbReference type="SAM" id="MobiDB-lite"/>
    </source>
</evidence>
<dbReference type="EMBL" id="CWHR02000003">
    <property type="protein sequence ID" value="SBO22050.1"/>
    <property type="molecule type" value="Genomic_DNA"/>
</dbReference>
<feature type="repeat" description="WD" evidence="3">
    <location>
        <begin position="538"/>
        <end position="579"/>
    </location>
</feature>
<feature type="repeat" description="WD" evidence="3">
    <location>
        <begin position="421"/>
        <end position="462"/>
    </location>
</feature>
<name>A0A193QS57_PLAKH</name>
<dbReference type="SUPFAM" id="SSF50978">
    <property type="entry name" value="WD40 repeat-like"/>
    <property type="match status" value="1"/>
</dbReference>
<feature type="compositionally biased region" description="Polar residues" evidence="5">
    <location>
        <begin position="1"/>
        <end position="10"/>
    </location>
</feature>
<evidence type="ECO:0000256" key="4">
    <source>
        <dbReference type="SAM" id="Coils"/>
    </source>
</evidence>
<evidence type="ECO:0000256" key="3">
    <source>
        <dbReference type="PROSITE-ProRule" id="PRU00221"/>
    </source>
</evidence>
<evidence type="ECO:0000313" key="9">
    <source>
        <dbReference type="Proteomes" id="UP000182142"/>
    </source>
</evidence>
<evidence type="ECO:0000256" key="1">
    <source>
        <dbReference type="ARBA" id="ARBA00022574"/>
    </source>
</evidence>
<dbReference type="InterPro" id="IPR050995">
    <property type="entry name" value="WD-F-box_domain-protein"/>
</dbReference>
<reference evidence="8 9" key="2">
    <citation type="submission" date="2016-05" db="EMBL/GenBank/DDBJ databases">
        <authorList>
            <person name="Sharaf H."/>
        </authorList>
    </citation>
    <scope>NUCLEOTIDE SEQUENCE [LARGE SCALE GENOMIC DNA]</scope>
    <source>
        <strain evidence="8 9">H</strain>
    </source>
</reference>
<dbReference type="PANTHER" id="PTHR14604:SF3">
    <property type="entry name" value="SPERM-ASSOCIATED ANTIGEN 16 PROTEIN"/>
    <property type="match status" value="1"/>
</dbReference>
<dbReference type="Pfam" id="PF00400">
    <property type="entry name" value="WD40"/>
    <property type="match status" value="5"/>
</dbReference>
<sequence length="657" mass="76065">MENEEYNATSLVEKIVDNKEKGFDNDENAKNEKTKKIHEDNSSLESSLESDSDNSEKFEKLLKNAKVVNISSFDKNEENSGERRSRSYHIDEKHFPMALSFIYNFMLEHEFIESLEVFEKEYIKKFGDDINRLRKGEYENIFTQNELLRNDFLNHEKLTKEVQNSLEEANKKIQKTIKERDYYLMHHKRVLQEKETLKKEIQKQKKEIDKIQNSVDEIKAKYESALKEKMLVVLEKEKRDTKIEGLNKYIEKLKDLLGNDKLDNSSITNVSSMNEKKTNTLQNVVSKQDKNDLEKLAFKREDTPWPNNESSPCEPSENEDKESPNLCVSLLKIQKYFNAHDNAVLGLAYNDKVHLLATGGDDGKWKTWSVTNYELVMASQAHKKWIGDICFNKDGNILCTSGGDSKIKLWDMIKEKCVHTFKNSTGPVWSLSFHCEGNFFASASMDQTIRIFDINSLRQRQILRGHVDSVNSVNFHPTYRTLVSASVDKTVIQKVLVNVSKCFSFFIAFSSKKKNVFIFAFAQVSIWDMRSGLCENTFYGHQFPCNYSNFNADANWVYSCDSGGVVKIWDIRANRCFINIDAGPSSANKCPMDKHNKYLFIASEDHTIKIFDVLEKKFVRALKHEFPIKNIILENDKLFCSMSNGDVCTWEQGADKF</sequence>
<dbReference type="PROSITE" id="PS50294">
    <property type="entry name" value="WD_REPEATS_REGION"/>
    <property type="match status" value="2"/>
</dbReference>
<dbReference type="PROSITE" id="PS50082">
    <property type="entry name" value="WD_REPEATS_2"/>
    <property type="match status" value="5"/>
</dbReference>
<evidence type="ECO:0000313" key="8">
    <source>
        <dbReference type="Proteomes" id="UP000182128"/>
    </source>
</evidence>
<dbReference type="SMART" id="SM00320">
    <property type="entry name" value="WD40"/>
    <property type="match status" value="7"/>
</dbReference>